<evidence type="ECO:0000313" key="2">
    <source>
        <dbReference type="EMBL" id="ETE71661.1"/>
    </source>
</evidence>
<dbReference type="SUPFAM" id="SSF51206">
    <property type="entry name" value="cAMP-binding domain-like"/>
    <property type="match status" value="1"/>
</dbReference>
<dbReference type="Proteomes" id="UP000018936">
    <property type="component" value="Unassembled WGS sequence"/>
</dbReference>
<organism evidence="2 3">
    <name type="scientific">Ophiophagus hannah</name>
    <name type="common">King cobra</name>
    <name type="synonym">Naja hannah</name>
    <dbReference type="NCBI Taxonomy" id="8665"/>
    <lineage>
        <taxon>Eukaryota</taxon>
        <taxon>Metazoa</taxon>
        <taxon>Chordata</taxon>
        <taxon>Craniata</taxon>
        <taxon>Vertebrata</taxon>
        <taxon>Euteleostomi</taxon>
        <taxon>Lepidosauria</taxon>
        <taxon>Squamata</taxon>
        <taxon>Bifurcata</taxon>
        <taxon>Unidentata</taxon>
        <taxon>Episquamata</taxon>
        <taxon>Toxicofera</taxon>
        <taxon>Serpentes</taxon>
        <taxon>Colubroidea</taxon>
        <taxon>Elapidae</taxon>
        <taxon>Elapinae</taxon>
        <taxon>Ophiophagus</taxon>
    </lineage>
</organism>
<dbReference type="Gene3D" id="2.60.120.10">
    <property type="entry name" value="Jelly Rolls"/>
    <property type="match status" value="1"/>
</dbReference>
<dbReference type="EMBL" id="AZIM01000334">
    <property type="protein sequence ID" value="ETE71661.1"/>
    <property type="molecule type" value="Genomic_DNA"/>
</dbReference>
<dbReference type="CDD" id="cd00038">
    <property type="entry name" value="CAP_ED"/>
    <property type="match status" value="1"/>
</dbReference>
<gene>
    <name evidence="2" type="ORF">L345_02516</name>
</gene>
<feature type="domain" description="Cyclic nucleotide-binding" evidence="1">
    <location>
        <begin position="113"/>
        <end position="170"/>
    </location>
</feature>
<proteinExistence type="predicted"/>
<comment type="caution">
    <text evidence="2">The sequence shown here is derived from an EMBL/GenBank/DDBJ whole genome shotgun (WGS) entry which is preliminary data.</text>
</comment>
<dbReference type="InterPro" id="IPR018490">
    <property type="entry name" value="cNMP-bd_dom_sf"/>
</dbReference>
<protein>
    <recommendedName>
        <fullName evidence="1">Cyclic nucleotide-binding domain-containing protein</fullName>
    </recommendedName>
</protein>
<evidence type="ECO:0000259" key="1">
    <source>
        <dbReference type="PROSITE" id="PS50042"/>
    </source>
</evidence>
<sequence length="195" mass="21778">MPFKYTSSLTDVVLKFSEEAKEKLRARLGPRGTFGNNERVEIRDKSAQRQRIAMVEEADGTDIPQKCIFSQIKGQKMVFDEKILDVENSTPESGEWFLPFEISEQPLIKGFPYSASATISIQSIPGTPDIISLNGKVEVTKEGVKLCTMGPGKVFGELAILYNCTRTATVKMFSYEHLGTVLLNTFWVTAFLLVL</sequence>
<keyword evidence="3" id="KW-1185">Reference proteome</keyword>
<dbReference type="PROSITE" id="PS50042">
    <property type="entry name" value="CNMP_BINDING_3"/>
    <property type="match status" value="1"/>
</dbReference>
<dbReference type="AlphaFoldDB" id="V8PCF6"/>
<dbReference type="InterPro" id="IPR014710">
    <property type="entry name" value="RmlC-like_jellyroll"/>
</dbReference>
<feature type="non-terminal residue" evidence="2">
    <location>
        <position position="1"/>
    </location>
</feature>
<reference evidence="2 3" key="1">
    <citation type="journal article" date="2013" name="Proc. Natl. Acad. Sci. U.S.A.">
        <title>The king cobra genome reveals dynamic gene evolution and adaptation in the snake venom system.</title>
        <authorList>
            <person name="Vonk F.J."/>
            <person name="Casewell N.R."/>
            <person name="Henkel C.V."/>
            <person name="Heimberg A.M."/>
            <person name="Jansen H.J."/>
            <person name="McCleary R.J."/>
            <person name="Kerkkamp H.M."/>
            <person name="Vos R.A."/>
            <person name="Guerreiro I."/>
            <person name="Calvete J.J."/>
            <person name="Wuster W."/>
            <person name="Woods A.E."/>
            <person name="Logan J.M."/>
            <person name="Harrison R.A."/>
            <person name="Castoe T.A."/>
            <person name="de Koning A.P."/>
            <person name="Pollock D.D."/>
            <person name="Yandell M."/>
            <person name="Calderon D."/>
            <person name="Renjifo C."/>
            <person name="Currier R.B."/>
            <person name="Salgado D."/>
            <person name="Pla D."/>
            <person name="Sanz L."/>
            <person name="Hyder A.S."/>
            <person name="Ribeiro J.M."/>
            <person name="Arntzen J.W."/>
            <person name="van den Thillart G.E."/>
            <person name="Boetzer M."/>
            <person name="Pirovano W."/>
            <person name="Dirks R.P."/>
            <person name="Spaink H.P."/>
            <person name="Duboule D."/>
            <person name="McGlinn E."/>
            <person name="Kini R.M."/>
            <person name="Richardson M.K."/>
        </authorList>
    </citation>
    <scope>NUCLEOTIDE SEQUENCE</scope>
    <source>
        <tissue evidence="2">Blood</tissue>
    </source>
</reference>
<feature type="non-terminal residue" evidence="2">
    <location>
        <position position="195"/>
    </location>
</feature>
<name>V8PCF6_OPHHA</name>
<evidence type="ECO:0000313" key="3">
    <source>
        <dbReference type="Proteomes" id="UP000018936"/>
    </source>
</evidence>
<dbReference type="InterPro" id="IPR000595">
    <property type="entry name" value="cNMP-bd_dom"/>
</dbReference>
<accession>V8PCF6</accession>
<dbReference type="OrthoDB" id="63267at2759"/>